<evidence type="ECO:0000313" key="3">
    <source>
        <dbReference type="Proteomes" id="UP000231276"/>
    </source>
</evidence>
<dbReference type="PANTHER" id="PTHR43649">
    <property type="entry name" value="ARABINOSE-BINDING PROTEIN-RELATED"/>
    <property type="match status" value="1"/>
</dbReference>
<evidence type="ECO:0000313" key="2">
    <source>
        <dbReference type="EMBL" id="PIP86610.1"/>
    </source>
</evidence>
<protein>
    <recommendedName>
        <fullName evidence="4">Sugar ABC transporter substrate-binding protein</fullName>
    </recommendedName>
</protein>
<sequence length="431" mass="47955">MKSFQVIVIILFILFALGGIVFFATFRDNESLADVDILIWGEENQALLNGFLSEFNKNTDNSFSLSYKEIKSEDFVVTVTDAIASDRGPDIIILSTKDLLRFEDKLFPIPYESISERSFRDIFIEGGELFLAKEGILALPLSVNPLVMYWNRDMLQSSGLSSPPQFWSEFFLFAERLTEKDDALNINKSALAMGEYQNVQNAKEIILSLLLQNGNKVIERGSDLGPPRVVLNRSSEAGASSAESAIRFYTEFSNPTKITYSWNRSKNNSREEFISGDLALYFGLSGELREIREKNPNLNFDVAFFPQNSGSNAKNVASEIKGLAVLKRSKNINVALAVASSFASKENIASYAKITALPPVRRDLLGEPPGLAFEDLFYRSALVAKSFLDPDSLKTDAIFQNLIERIVSGRNRISDALSRAGAELNSLLVDN</sequence>
<reference evidence="2 3" key="1">
    <citation type="submission" date="2017-09" db="EMBL/GenBank/DDBJ databases">
        <title>Depth-based differentiation of microbial function through sediment-hosted aquifers and enrichment of novel symbionts in the deep terrestrial subsurface.</title>
        <authorList>
            <person name="Probst A.J."/>
            <person name="Ladd B."/>
            <person name="Jarett J.K."/>
            <person name="Geller-Mcgrath D.E."/>
            <person name="Sieber C.M."/>
            <person name="Emerson J.B."/>
            <person name="Anantharaman K."/>
            <person name="Thomas B.C."/>
            <person name="Malmstrom R."/>
            <person name="Stieglmeier M."/>
            <person name="Klingl A."/>
            <person name="Woyke T."/>
            <person name="Ryan C.M."/>
            <person name="Banfield J.F."/>
        </authorList>
    </citation>
    <scope>NUCLEOTIDE SEQUENCE [LARGE SCALE GENOMIC DNA]</scope>
    <source>
        <strain evidence="2">CG22_combo_CG10-13_8_21_14_all_43_18</strain>
    </source>
</reference>
<feature type="transmembrane region" description="Helical" evidence="1">
    <location>
        <begin position="7"/>
        <end position="26"/>
    </location>
</feature>
<name>A0A2H0DYD7_9BACT</name>
<keyword evidence="1" id="KW-0472">Membrane</keyword>
<comment type="caution">
    <text evidence="2">The sequence shown here is derived from an EMBL/GenBank/DDBJ whole genome shotgun (WGS) entry which is preliminary data.</text>
</comment>
<organism evidence="2 3">
    <name type="scientific">Candidatus Campbellbacteria bacterium CG22_combo_CG10-13_8_21_14_all_43_18</name>
    <dbReference type="NCBI Taxonomy" id="1974530"/>
    <lineage>
        <taxon>Bacteria</taxon>
        <taxon>Candidatus Campbelliibacteriota</taxon>
    </lineage>
</organism>
<accession>A0A2H0DYD7</accession>
<keyword evidence="1" id="KW-1133">Transmembrane helix</keyword>
<dbReference type="Gene3D" id="3.40.190.10">
    <property type="entry name" value="Periplasmic binding protein-like II"/>
    <property type="match status" value="1"/>
</dbReference>
<dbReference type="Pfam" id="PF13416">
    <property type="entry name" value="SBP_bac_8"/>
    <property type="match status" value="1"/>
</dbReference>
<dbReference type="PANTHER" id="PTHR43649:SF12">
    <property type="entry name" value="DIACETYLCHITOBIOSE BINDING PROTEIN DASA"/>
    <property type="match status" value="1"/>
</dbReference>
<evidence type="ECO:0008006" key="4">
    <source>
        <dbReference type="Google" id="ProtNLM"/>
    </source>
</evidence>
<dbReference type="EMBL" id="PCTS01000015">
    <property type="protein sequence ID" value="PIP86610.1"/>
    <property type="molecule type" value="Genomic_DNA"/>
</dbReference>
<dbReference type="SUPFAM" id="SSF53850">
    <property type="entry name" value="Periplasmic binding protein-like II"/>
    <property type="match status" value="1"/>
</dbReference>
<dbReference type="InterPro" id="IPR050490">
    <property type="entry name" value="Bact_solute-bd_prot1"/>
</dbReference>
<dbReference type="Proteomes" id="UP000231276">
    <property type="component" value="Unassembled WGS sequence"/>
</dbReference>
<evidence type="ECO:0000256" key="1">
    <source>
        <dbReference type="SAM" id="Phobius"/>
    </source>
</evidence>
<dbReference type="InterPro" id="IPR006059">
    <property type="entry name" value="SBP"/>
</dbReference>
<proteinExistence type="predicted"/>
<gene>
    <name evidence="2" type="ORF">COW82_01145</name>
</gene>
<keyword evidence="1" id="KW-0812">Transmembrane</keyword>
<dbReference type="AlphaFoldDB" id="A0A2H0DYD7"/>